<evidence type="ECO:0000313" key="1">
    <source>
        <dbReference type="EMBL" id="AGW13942.1"/>
    </source>
</evidence>
<dbReference type="STRING" id="1121448.DGI_2184"/>
<organism evidence="1 2">
    <name type="scientific">Megalodesulfovibrio gigas (strain ATCC 19364 / DSM 1382 / NCIMB 9332 / VKM B-1759)</name>
    <name type="common">Desulfovibrio gigas</name>
    <dbReference type="NCBI Taxonomy" id="1121448"/>
    <lineage>
        <taxon>Bacteria</taxon>
        <taxon>Pseudomonadati</taxon>
        <taxon>Thermodesulfobacteriota</taxon>
        <taxon>Desulfovibrionia</taxon>
        <taxon>Desulfovibrionales</taxon>
        <taxon>Desulfovibrionaceae</taxon>
        <taxon>Megalodesulfovibrio</taxon>
    </lineage>
</organism>
<dbReference type="EMBL" id="CP006585">
    <property type="protein sequence ID" value="AGW13942.1"/>
    <property type="molecule type" value="Genomic_DNA"/>
</dbReference>
<evidence type="ECO:0008006" key="3">
    <source>
        <dbReference type="Google" id="ProtNLM"/>
    </source>
</evidence>
<dbReference type="PANTHER" id="PTHR35866">
    <property type="entry name" value="PUTATIVE-RELATED"/>
    <property type="match status" value="1"/>
</dbReference>
<dbReference type="AlphaFoldDB" id="T2GDE7"/>
<dbReference type="PANTHER" id="PTHR35866:SF1">
    <property type="entry name" value="YKGJ FAMILY CYSTEINE CLUSTER PROTEIN"/>
    <property type="match status" value="1"/>
</dbReference>
<dbReference type="Pfam" id="PF03692">
    <property type="entry name" value="CxxCxxCC"/>
    <property type="match status" value="1"/>
</dbReference>
<dbReference type="InterPro" id="IPR005358">
    <property type="entry name" value="Puta_zinc/iron-chelating_dom"/>
</dbReference>
<dbReference type="PATRIC" id="fig|1121448.10.peg.2138"/>
<evidence type="ECO:0000313" key="2">
    <source>
        <dbReference type="Proteomes" id="UP000016587"/>
    </source>
</evidence>
<protein>
    <recommendedName>
        <fullName evidence="3">Fe-S oxidoreductase</fullName>
    </recommendedName>
</protein>
<name>T2GDE7_MEGG1</name>
<keyword evidence="2" id="KW-1185">Reference proteome</keyword>
<sequence length="156" mass="17113">MTPWDAVFDCTRCGICCQGVGGIVLSEKDLARLAEHLAMPRDAFLQEWTEHRGRLPSLRAGADGYCVFFTAGLGCSVHPARPDVCRAWPFFRGNLEDAASFQMAREDCPGIADGHHARFREAGLDYLTAHNLAADQDDAPNALRVAHLLASRSERS</sequence>
<dbReference type="KEGG" id="dgg:DGI_2184"/>
<dbReference type="Proteomes" id="UP000016587">
    <property type="component" value="Chromosome"/>
</dbReference>
<dbReference type="OrthoDB" id="9810361at2"/>
<dbReference type="HOGENOM" id="CLU_125010_0_0_7"/>
<dbReference type="RefSeq" id="WP_021760879.1">
    <property type="nucleotide sequence ID" value="NC_022444.1"/>
</dbReference>
<dbReference type="eggNOG" id="COG0727">
    <property type="taxonomic scope" value="Bacteria"/>
</dbReference>
<gene>
    <name evidence="1" type="ORF">DGI_2184</name>
</gene>
<reference evidence="2" key="2">
    <citation type="submission" date="2013-07" db="EMBL/GenBank/DDBJ databases">
        <authorList>
            <person name="Morais-Silva F.O."/>
            <person name="Rezende A.M."/>
            <person name="Pimentel C."/>
            <person name="Resende D.M."/>
            <person name="Santos C.I."/>
            <person name="Clemente C."/>
            <person name="de Oliveira L.M."/>
            <person name="da Silva S.M."/>
            <person name="Costa D.A."/>
            <person name="Varela-Raposo A."/>
            <person name="Horacio E.C.A."/>
            <person name="Matos M."/>
            <person name="Flores O."/>
            <person name="Ruiz J.C."/>
            <person name="Rodrigues-Pousada C."/>
        </authorList>
    </citation>
    <scope>NUCLEOTIDE SEQUENCE [LARGE SCALE GENOMIC DNA]</scope>
    <source>
        <strain evidence="2">ATCC 19364 / DSM 1382 / NCIMB 9332 / VKM B-1759</strain>
    </source>
</reference>
<reference evidence="1 2" key="1">
    <citation type="journal article" date="2013" name="J. Bacteriol.">
        <title>Roles of HynAB and Ech, the only two hydrogenases found in the model sulfate reducer Desulfovibrio gigas.</title>
        <authorList>
            <person name="Morais-Silva F.O."/>
            <person name="Santos C.I."/>
            <person name="Rodrigues R."/>
            <person name="Pereira I.A."/>
            <person name="Rodrigues-Pousada C."/>
        </authorList>
    </citation>
    <scope>NUCLEOTIDE SEQUENCE [LARGE SCALE GENOMIC DNA]</scope>
    <source>
        <strain evidence="2">ATCC 19364 / DSM 1382 / NCIMB 9332 / VKM B-1759</strain>
    </source>
</reference>
<proteinExistence type="predicted"/>
<accession>T2GDE7</accession>